<reference evidence="3" key="1">
    <citation type="submission" date="2021-01" db="EMBL/GenBank/DDBJ databases">
        <title>Fulvivirga kasyanovii gen. nov., sp nov., a novel member of the phylum Bacteroidetes isolated from seawater in a mussel farm.</title>
        <authorList>
            <person name="Zhao L.-H."/>
            <person name="Wang Z.-J."/>
        </authorList>
    </citation>
    <scope>NUCLEOTIDE SEQUENCE</scope>
    <source>
        <strain evidence="3">29W222</strain>
    </source>
</reference>
<evidence type="ECO:0000313" key="4">
    <source>
        <dbReference type="Proteomes" id="UP000614216"/>
    </source>
</evidence>
<feature type="region of interest" description="Disordered" evidence="1">
    <location>
        <begin position="112"/>
        <end position="138"/>
    </location>
</feature>
<organism evidence="3 4">
    <name type="scientific">Fulvivirga marina</name>
    <dbReference type="NCBI Taxonomy" id="2494733"/>
    <lineage>
        <taxon>Bacteria</taxon>
        <taxon>Pseudomonadati</taxon>
        <taxon>Bacteroidota</taxon>
        <taxon>Cytophagia</taxon>
        <taxon>Cytophagales</taxon>
        <taxon>Fulvivirgaceae</taxon>
        <taxon>Fulvivirga</taxon>
    </lineage>
</organism>
<accession>A0A937FVX3</accession>
<keyword evidence="4" id="KW-1185">Reference proteome</keyword>
<name>A0A937FVX3_9BACT</name>
<evidence type="ECO:0000259" key="2">
    <source>
        <dbReference type="Pfam" id="PF14129"/>
    </source>
</evidence>
<dbReference type="InterPro" id="IPR025381">
    <property type="entry name" value="DUF4296"/>
</dbReference>
<gene>
    <name evidence="3" type="ORF">JMN32_06640</name>
</gene>
<sequence length="138" mass="16460">MKTKLLVICYVLLLVACSKEDDVPDDLLPKAEMVPLFIDIYIAESRVNNLRLSRDSSMAIFDVYEGELFKQHEVTDSVYYRSMTYYYNHPKQLEEIYSIVLDSLNLREQRLKEKREKEEVRDDKKSGKEKKEIEEERK</sequence>
<dbReference type="Pfam" id="PF14129">
    <property type="entry name" value="DUF4296"/>
    <property type="match status" value="1"/>
</dbReference>
<dbReference type="RefSeq" id="WP_202855524.1">
    <property type="nucleotide sequence ID" value="NZ_JAEUGD010000020.1"/>
</dbReference>
<comment type="caution">
    <text evidence="3">The sequence shown here is derived from an EMBL/GenBank/DDBJ whole genome shotgun (WGS) entry which is preliminary data.</text>
</comment>
<protein>
    <submittedName>
        <fullName evidence="3">DUF4296 domain-containing protein</fullName>
    </submittedName>
</protein>
<evidence type="ECO:0000256" key="1">
    <source>
        <dbReference type="SAM" id="MobiDB-lite"/>
    </source>
</evidence>
<proteinExistence type="predicted"/>
<evidence type="ECO:0000313" key="3">
    <source>
        <dbReference type="EMBL" id="MBL6445978.1"/>
    </source>
</evidence>
<dbReference type="Proteomes" id="UP000614216">
    <property type="component" value="Unassembled WGS sequence"/>
</dbReference>
<feature type="domain" description="DUF4296" evidence="2">
    <location>
        <begin position="24"/>
        <end position="108"/>
    </location>
</feature>
<dbReference type="AlphaFoldDB" id="A0A937FVX3"/>
<dbReference type="EMBL" id="JAEUGD010000020">
    <property type="protein sequence ID" value="MBL6445978.1"/>
    <property type="molecule type" value="Genomic_DNA"/>
</dbReference>
<dbReference type="PROSITE" id="PS51257">
    <property type="entry name" value="PROKAR_LIPOPROTEIN"/>
    <property type="match status" value="1"/>
</dbReference>